<dbReference type="GO" id="GO:0042826">
    <property type="term" value="F:histone deacetylase binding"/>
    <property type="evidence" value="ECO:0007669"/>
    <property type="project" value="TreeGrafter"/>
</dbReference>
<dbReference type="AlphaFoldDB" id="A0A1A6I019"/>
<dbReference type="GO" id="GO:0007507">
    <property type="term" value="P:heart development"/>
    <property type="evidence" value="ECO:0007669"/>
    <property type="project" value="TreeGrafter"/>
</dbReference>
<comment type="caution">
    <text evidence="4">The sequence shown here is derived from an EMBL/GenBank/DDBJ whole genome shotgun (WGS) entry which is preliminary data.</text>
</comment>
<keyword evidence="2" id="KW-0808">Transferase</keyword>
<dbReference type="STRING" id="56216.A0A1A6I019"/>
<dbReference type="PANTHER" id="PTHR46165:SF2">
    <property type="entry name" value="SET AND MYND DOMAIN-CONTAINING PROTEIN 4"/>
    <property type="match status" value="1"/>
</dbReference>
<evidence type="ECO:0008006" key="6">
    <source>
        <dbReference type="Google" id="ProtNLM"/>
    </source>
</evidence>
<dbReference type="Proteomes" id="UP000092124">
    <property type="component" value="Unassembled WGS sequence"/>
</dbReference>
<evidence type="ECO:0000256" key="2">
    <source>
        <dbReference type="ARBA" id="ARBA00022679"/>
    </source>
</evidence>
<proteinExistence type="predicted"/>
<dbReference type="GO" id="GO:0032259">
    <property type="term" value="P:methylation"/>
    <property type="evidence" value="ECO:0007669"/>
    <property type="project" value="UniProtKB-KW"/>
</dbReference>
<name>A0A1A6I019_NEOLE</name>
<evidence type="ECO:0000313" key="4">
    <source>
        <dbReference type="EMBL" id="OBS83620.1"/>
    </source>
</evidence>
<evidence type="ECO:0000313" key="5">
    <source>
        <dbReference type="Proteomes" id="UP000092124"/>
    </source>
</evidence>
<dbReference type="GO" id="GO:0005634">
    <property type="term" value="C:nucleus"/>
    <property type="evidence" value="ECO:0007669"/>
    <property type="project" value="TreeGrafter"/>
</dbReference>
<evidence type="ECO:0000256" key="1">
    <source>
        <dbReference type="ARBA" id="ARBA00022603"/>
    </source>
</evidence>
<dbReference type="GO" id="GO:0008168">
    <property type="term" value="F:methyltransferase activity"/>
    <property type="evidence" value="ECO:0007669"/>
    <property type="project" value="UniProtKB-KW"/>
</dbReference>
<dbReference type="EMBL" id="LZPO01002297">
    <property type="protein sequence ID" value="OBS83620.1"/>
    <property type="molecule type" value="Genomic_DNA"/>
</dbReference>
<protein>
    <recommendedName>
        <fullName evidence="6">MalT-like TPR region domain-containing protein</fullName>
    </recommendedName>
</protein>
<organism evidence="4 5">
    <name type="scientific">Neotoma lepida</name>
    <name type="common">Desert woodrat</name>
    <dbReference type="NCBI Taxonomy" id="56216"/>
    <lineage>
        <taxon>Eukaryota</taxon>
        <taxon>Metazoa</taxon>
        <taxon>Chordata</taxon>
        <taxon>Craniata</taxon>
        <taxon>Vertebrata</taxon>
        <taxon>Euteleostomi</taxon>
        <taxon>Mammalia</taxon>
        <taxon>Eutheria</taxon>
        <taxon>Euarchontoglires</taxon>
        <taxon>Glires</taxon>
        <taxon>Rodentia</taxon>
        <taxon>Myomorpha</taxon>
        <taxon>Muroidea</taxon>
        <taxon>Cricetidae</taxon>
        <taxon>Neotominae</taxon>
        <taxon>Neotoma</taxon>
    </lineage>
</organism>
<accession>A0A1A6I019</accession>
<dbReference type="Gene3D" id="1.25.40.10">
    <property type="entry name" value="Tetratricopeptide repeat domain"/>
    <property type="match status" value="1"/>
</dbReference>
<reference evidence="4 5" key="1">
    <citation type="submission" date="2016-06" db="EMBL/GenBank/DDBJ databases">
        <title>The Draft Genome Sequence and Annotation of the Desert Woodrat Neotoma lepida.</title>
        <authorList>
            <person name="Campbell M."/>
            <person name="Oakeson K.F."/>
            <person name="Yandell M."/>
            <person name="Halpert J.R."/>
            <person name="Dearing D."/>
        </authorList>
    </citation>
    <scope>NUCLEOTIDE SEQUENCE [LARGE SCALE GENOMIC DNA]</scope>
    <source>
        <strain evidence="4">417</strain>
        <tissue evidence="4">Liver</tissue>
    </source>
</reference>
<gene>
    <name evidence="4" type="ORF">A6R68_22421</name>
</gene>
<sequence length="140" mass="15377">MSVVRCFSFDSIEQAAQQLLGCRETAESFLSAEHTIVGEIEDGLAQAYAALGDWRESAAHVQKSVRVVEARHGPSSVEIGHELFKLAQVLFNGLAVPEALDAIWKAEKILLVHCGPESDEVQELREMKSCLLDLSFIPLV</sequence>
<dbReference type="OrthoDB" id="62495at2759"/>
<evidence type="ECO:0000256" key="3">
    <source>
        <dbReference type="ARBA" id="ARBA00022691"/>
    </source>
</evidence>
<keyword evidence="1" id="KW-0489">Methyltransferase</keyword>
<dbReference type="InterPro" id="IPR052097">
    <property type="entry name" value="SET-MYND_domain_protein"/>
</dbReference>
<dbReference type="PANTHER" id="PTHR46165">
    <property type="entry name" value="SET AND MYND DOMAIN-CONTAINING PROTEIN 4"/>
    <property type="match status" value="1"/>
</dbReference>
<keyword evidence="3" id="KW-0949">S-adenosyl-L-methionine</keyword>
<dbReference type="InterPro" id="IPR011990">
    <property type="entry name" value="TPR-like_helical_dom_sf"/>
</dbReference>
<dbReference type="GO" id="GO:0005737">
    <property type="term" value="C:cytoplasm"/>
    <property type="evidence" value="ECO:0007669"/>
    <property type="project" value="TreeGrafter"/>
</dbReference>
<keyword evidence="5" id="KW-1185">Reference proteome</keyword>